<protein>
    <submittedName>
        <fullName evidence="10">Inner membrane ABC transporter permease protein ynjC</fullName>
    </submittedName>
</protein>
<evidence type="ECO:0000313" key="10">
    <source>
        <dbReference type="EMBL" id="VFS70700.1"/>
    </source>
</evidence>
<feature type="transmembrane region" description="Helical" evidence="8">
    <location>
        <begin position="177"/>
        <end position="202"/>
    </location>
</feature>
<dbReference type="CDD" id="cd06261">
    <property type="entry name" value="TM_PBP2"/>
    <property type="match status" value="1"/>
</dbReference>
<evidence type="ECO:0000256" key="2">
    <source>
        <dbReference type="ARBA" id="ARBA00022448"/>
    </source>
</evidence>
<feature type="transmembrane region" description="Helical" evidence="8">
    <location>
        <begin position="315"/>
        <end position="337"/>
    </location>
</feature>
<comment type="similarity">
    <text evidence="8">Belongs to the binding-protein-dependent transport system permease family.</text>
</comment>
<feature type="transmembrane region" description="Helical" evidence="8">
    <location>
        <begin position="420"/>
        <end position="445"/>
    </location>
</feature>
<sequence length="511" mass="55311">MAAPLRHALSLLAWGAMGLIYLPLLPAAGLMLAPALRLSRWQALFADPQLWQALSATLVSTLLSVGGALLLTLTVTGALWPSRRWRRLAGRLPLLLAVPHVAFATAALLLFAEGGWWYRVCTFCTPAVDRYGLGLGLTLAVKESGFLLWAIYGLMGEKRLAEQVTVLKSLGYGRWQCLHWLILPTLMPSLAIILLATTAWSLSAVDVALILGPGNPPTLAVLAWQWLNQGDELQQAKGALASLLLVGILGLLAAGAWGAWRLWRRQIPDLRGVRRLHSGAGVGRVVAIVVPLSGLLCALFLAAVAQTAVPAGASVANSLSLALLSCALGGIICLLWLEYGPSRGDGWVWLPPLLPALPLADGQYQLALYAWLDGRLFTVLWGHLLWVVPWMLFILRPAWRNRDPRLELIARTLGWRRGRILCLVKLPLLARPLLAALAVGFSVSIAQYLPTLWLGAGRTPTLTSEAVALSSGGDTQNLAAQALWQLLLPALFFTLTALLAWLAGRYRRGLR</sequence>
<dbReference type="RefSeq" id="WP_134525653.1">
    <property type="nucleotide sequence ID" value="NZ_BJNO01000002.1"/>
</dbReference>
<evidence type="ECO:0000256" key="1">
    <source>
        <dbReference type="ARBA" id="ARBA00004429"/>
    </source>
</evidence>
<dbReference type="Proteomes" id="UP000332594">
    <property type="component" value="Unassembled WGS sequence"/>
</dbReference>
<evidence type="ECO:0000259" key="9">
    <source>
        <dbReference type="PROSITE" id="PS50928"/>
    </source>
</evidence>
<comment type="subcellular location">
    <subcellularLocation>
        <location evidence="1">Cell inner membrane</location>
        <topology evidence="1">Multi-pass membrane protein</topology>
    </subcellularLocation>
    <subcellularLocation>
        <location evidence="8">Cell membrane</location>
        <topology evidence="8">Multi-pass membrane protein</topology>
    </subcellularLocation>
</comment>
<keyword evidence="3" id="KW-1003">Cell membrane</keyword>
<dbReference type="SUPFAM" id="SSF161098">
    <property type="entry name" value="MetI-like"/>
    <property type="match status" value="2"/>
</dbReference>
<feature type="transmembrane region" description="Helical" evidence="8">
    <location>
        <begin position="12"/>
        <end position="33"/>
    </location>
</feature>
<proteinExistence type="inferred from homology"/>
<evidence type="ECO:0000256" key="5">
    <source>
        <dbReference type="ARBA" id="ARBA00022692"/>
    </source>
</evidence>
<evidence type="ECO:0000256" key="3">
    <source>
        <dbReference type="ARBA" id="ARBA00022475"/>
    </source>
</evidence>
<feature type="transmembrane region" description="Helical" evidence="8">
    <location>
        <begin position="53"/>
        <end position="80"/>
    </location>
</feature>
<feature type="transmembrane region" description="Helical" evidence="8">
    <location>
        <begin position="239"/>
        <end position="260"/>
    </location>
</feature>
<feature type="transmembrane region" description="Helical" evidence="8">
    <location>
        <begin position="378"/>
        <end position="399"/>
    </location>
</feature>
<evidence type="ECO:0000256" key="6">
    <source>
        <dbReference type="ARBA" id="ARBA00022989"/>
    </source>
</evidence>
<keyword evidence="4" id="KW-0997">Cell inner membrane</keyword>
<feature type="domain" description="ABC transmembrane type-1" evidence="9">
    <location>
        <begin position="50"/>
        <end position="253"/>
    </location>
</feature>
<dbReference type="GO" id="GO:0005886">
    <property type="term" value="C:plasma membrane"/>
    <property type="evidence" value="ECO:0007669"/>
    <property type="project" value="UniProtKB-SubCell"/>
</dbReference>
<evidence type="ECO:0000256" key="7">
    <source>
        <dbReference type="ARBA" id="ARBA00023136"/>
    </source>
</evidence>
<gene>
    <name evidence="10" type="primary">ynjC</name>
    <name evidence="10" type="ORF">NCTC13038_02143</name>
</gene>
<accession>A0A485BC43</accession>
<dbReference type="AlphaFoldDB" id="A0A485BC43"/>
<dbReference type="Gene3D" id="1.10.3720.10">
    <property type="entry name" value="MetI-like"/>
    <property type="match status" value="2"/>
</dbReference>
<dbReference type="InterPro" id="IPR035906">
    <property type="entry name" value="MetI-like_sf"/>
</dbReference>
<dbReference type="GO" id="GO:0055085">
    <property type="term" value="P:transmembrane transport"/>
    <property type="evidence" value="ECO:0007669"/>
    <property type="project" value="InterPro"/>
</dbReference>
<dbReference type="EMBL" id="CAADJG010000002">
    <property type="protein sequence ID" value="VFS70700.1"/>
    <property type="molecule type" value="Genomic_DNA"/>
</dbReference>
<keyword evidence="2 8" id="KW-0813">Transport</keyword>
<dbReference type="Pfam" id="PF00528">
    <property type="entry name" value="BPD_transp_1"/>
    <property type="match status" value="1"/>
</dbReference>
<evidence type="ECO:0000313" key="11">
    <source>
        <dbReference type="Proteomes" id="UP000332594"/>
    </source>
</evidence>
<keyword evidence="6 8" id="KW-1133">Transmembrane helix</keyword>
<organism evidence="10 11">
    <name type="scientific">Raoultella terrigena</name>
    <name type="common">Klebsiella terrigena</name>
    <dbReference type="NCBI Taxonomy" id="577"/>
    <lineage>
        <taxon>Bacteria</taxon>
        <taxon>Pseudomonadati</taxon>
        <taxon>Pseudomonadota</taxon>
        <taxon>Gammaproteobacteria</taxon>
        <taxon>Enterobacterales</taxon>
        <taxon>Enterobacteriaceae</taxon>
        <taxon>Klebsiella/Raoultella group</taxon>
        <taxon>Raoultella</taxon>
    </lineage>
</organism>
<feature type="transmembrane region" description="Helical" evidence="8">
    <location>
        <begin position="482"/>
        <end position="503"/>
    </location>
</feature>
<dbReference type="PANTHER" id="PTHR30183:SF6">
    <property type="entry name" value="INNER MEMBRANE ABC TRANSPORTER PERMEASE PROTEIN YNJC"/>
    <property type="match status" value="1"/>
</dbReference>
<name>A0A485BC43_RAOTE</name>
<evidence type="ECO:0000256" key="4">
    <source>
        <dbReference type="ARBA" id="ARBA00022519"/>
    </source>
</evidence>
<keyword evidence="7 8" id="KW-0472">Membrane</keyword>
<feature type="transmembrane region" description="Helical" evidence="8">
    <location>
        <begin position="131"/>
        <end position="156"/>
    </location>
</feature>
<feature type="transmembrane region" description="Helical" evidence="8">
    <location>
        <begin position="92"/>
        <end position="111"/>
    </location>
</feature>
<dbReference type="PROSITE" id="PS50928">
    <property type="entry name" value="ABC_TM1"/>
    <property type="match status" value="1"/>
</dbReference>
<dbReference type="InterPro" id="IPR000515">
    <property type="entry name" value="MetI-like"/>
</dbReference>
<reference evidence="10 11" key="1">
    <citation type="submission" date="2019-03" db="EMBL/GenBank/DDBJ databases">
        <authorList>
            <consortium name="Pathogen Informatics"/>
        </authorList>
    </citation>
    <scope>NUCLEOTIDE SEQUENCE [LARGE SCALE GENOMIC DNA]</scope>
    <source>
        <strain evidence="10 11">NCTC13038</strain>
    </source>
</reference>
<dbReference type="PANTHER" id="PTHR30183">
    <property type="entry name" value="MOLYBDENUM TRANSPORT SYSTEM PERMEASE PROTEIN MODB"/>
    <property type="match status" value="1"/>
</dbReference>
<keyword evidence="5 8" id="KW-0812">Transmembrane</keyword>
<evidence type="ECO:0000256" key="8">
    <source>
        <dbReference type="RuleBase" id="RU363032"/>
    </source>
</evidence>
<feature type="transmembrane region" description="Helical" evidence="8">
    <location>
        <begin position="281"/>
        <end position="303"/>
    </location>
</feature>